<name>A0A100W7K0_MYCCR</name>
<dbReference type="Proteomes" id="UP000069443">
    <property type="component" value="Unassembled WGS sequence"/>
</dbReference>
<keyword evidence="2" id="KW-1185">Reference proteome</keyword>
<evidence type="ECO:0000313" key="1">
    <source>
        <dbReference type="EMBL" id="GAS93202.1"/>
    </source>
</evidence>
<dbReference type="AlphaFoldDB" id="A0A100W7K0"/>
<dbReference type="OrthoDB" id="9862788at2"/>
<gene>
    <name evidence="1" type="ORF">RMCC_0168</name>
</gene>
<protein>
    <submittedName>
        <fullName evidence="1">Citrate synthase</fullName>
    </submittedName>
</protein>
<organism evidence="1 2">
    <name type="scientific">Mycolicibacterium canariasense</name>
    <name type="common">Mycobacterium canariasense</name>
    <dbReference type="NCBI Taxonomy" id="228230"/>
    <lineage>
        <taxon>Bacteria</taxon>
        <taxon>Bacillati</taxon>
        <taxon>Actinomycetota</taxon>
        <taxon>Actinomycetes</taxon>
        <taxon>Mycobacteriales</taxon>
        <taxon>Mycobacteriaceae</taxon>
        <taxon>Mycolicibacterium</taxon>
    </lineage>
</organism>
<sequence>MSMNLKLCVTLRYGTYRGADSRPTAEDRSHLESLCREVAADMGDDVLFARTEPTETVSWPSKTLVLSYSLFHPESAALSSLAQVWKSKLETAYDCTVHVSASTD</sequence>
<comment type="caution">
    <text evidence="1">The sequence shown here is derived from an EMBL/GenBank/DDBJ whole genome shotgun (WGS) entry which is preliminary data.</text>
</comment>
<dbReference type="EMBL" id="BCSY01000008">
    <property type="protein sequence ID" value="GAS93202.1"/>
    <property type="molecule type" value="Genomic_DNA"/>
</dbReference>
<reference evidence="2" key="1">
    <citation type="journal article" date="2016" name="Genome Announc.">
        <title>Draft Genome Sequences of Five Rapidly Growing Mycobacterium Species, M. thermoresistibile, M. fortuitum subsp. acetamidolyticum, M. canariasense, M. brisbanense, and M. novocastrense.</title>
        <authorList>
            <person name="Katahira K."/>
            <person name="Ogura Y."/>
            <person name="Gotoh Y."/>
            <person name="Hayashi T."/>
        </authorList>
    </citation>
    <scope>NUCLEOTIDE SEQUENCE [LARGE SCALE GENOMIC DNA]</scope>
    <source>
        <strain evidence="2">JCM15298</strain>
    </source>
</reference>
<reference evidence="2" key="2">
    <citation type="submission" date="2016-02" db="EMBL/GenBank/DDBJ databases">
        <title>Draft genome sequence of five rapidly growing Mycobacterium species.</title>
        <authorList>
            <person name="Katahira K."/>
            <person name="Gotou Y."/>
            <person name="Iida K."/>
            <person name="Ogura Y."/>
            <person name="Hayashi T."/>
        </authorList>
    </citation>
    <scope>NUCLEOTIDE SEQUENCE [LARGE SCALE GENOMIC DNA]</scope>
    <source>
        <strain evidence="2">JCM15298</strain>
    </source>
</reference>
<accession>A0A100W7K0</accession>
<proteinExistence type="predicted"/>
<evidence type="ECO:0000313" key="2">
    <source>
        <dbReference type="Proteomes" id="UP000069443"/>
    </source>
</evidence>
<dbReference type="RefSeq" id="WP_036439613.1">
    <property type="nucleotide sequence ID" value="NZ_BCSY01000008.1"/>
</dbReference>